<evidence type="ECO:0000256" key="3">
    <source>
        <dbReference type="ARBA" id="ARBA00022606"/>
    </source>
</evidence>
<name>A0ABD1KC93_9TELE</name>
<comment type="caution">
    <text evidence="16">The sequence shown here is derived from an EMBL/GenBank/DDBJ whole genome shotgun (WGS) entry which is preliminary data.</text>
</comment>
<organism evidence="16 17">
    <name type="scientific">Coilia grayii</name>
    <name type="common">Gray's grenadier anchovy</name>
    <dbReference type="NCBI Taxonomy" id="363190"/>
    <lineage>
        <taxon>Eukaryota</taxon>
        <taxon>Metazoa</taxon>
        <taxon>Chordata</taxon>
        <taxon>Craniata</taxon>
        <taxon>Vertebrata</taxon>
        <taxon>Euteleostomi</taxon>
        <taxon>Actinopterygii</taxon>
        <taxon>Neopterygii</taxon>
        <taxon>Teleostei</taxon>
        <taxon>Clupei</taxon>
        <taxon>Clupeiformes</taxon>
        <taxon>Clupeoidei</taxon>
        <taxon>Engraulidae</taxon>
        <taxon>Coilinae</taxon>
        <taxon>Coilia</taxon>
    </lineage>
</organism>
<dbReference type="FunFam" id="1.20.1070.10:FF:000024">
    <property type="entry name" value="Olfactory receptor"/>
    <property type="match status" value="1"/>
</dbReference>
<proteinExistence type="inferred from homology"/>
<feature type="transmembrane region" description="Helical" evidence="14">
    <location>
        <begin position="51"/>
        <end position="76"/>
    </location>
</feature>
<evidence type="ECO:0000256" key="14">
    <source>
        <dbReference type="RuleBase" id="RU363047"/>
    </source>
</evidence>
<keyword evidence="3 14" id="KW-0716">Sensory transduction</keyword>
<comment type="similarity">
    <text evidence="13">Belongs to the G-protein coupled receptor 1 family.</text>
</comment>
<reference evidence="16 17" key="1">
    <citation type="submission" date="2024-09" db="EMBL/GenBank/DDBJ databases">
        <title>A chromosome-level genome assembly of Gray's grenadier anchovy, Coilia grayii.</title>
        <authorList>
            <person name="Fu Z."/>
        </authorList>
    </citation>
    <scope>NUCLEOTIDE SEQUENCE [LARGE SCALE GENOMIC DNA]</scope>
    <source>
        <strain evidence="16">G4</strain>
        <tissue evidence="16">Muscle</tissue>
    </source>
</reference>
<dbReference type="InterPro" id="IPR000276">
    <property type="entry name" value="GPCR_Rhodpsn"/>
</dbReference>
<accession>A0ABD1KC93</accession>
<keyword evidence="6 14" id="KW-1133">Transmembrane helix</keyword>
<dbReference type="PROSITE" id="PS00237">
    <property type="entry name" value="G_PROTEIN_RECEP_F1_1"/>
    <property type="match status" value="1"/>
</dbReference>
<dbReference type="Proteomes" id="UP001591681">
    <property type="component" value="Unassembled WGS sequence"/>
</dbReference>
<gene>
    <name evidence="16" type="ORF">ACEWY4_008843</name>
</gene>
<keyword evidence="2 14" id="KW-1003">Cell membrane</keyword>
<dbReference type="AlphaFoldDB" id="A0ABD1KC93"/>
<evidence type="ECO:0000256" key="7">
    <source>
        <dbReference type="ARBA" id="ARBA00023040"/>
    </source>
</evidence>
<feature type="transmembrane region" description="Helical" evidence="14">
    <location>
        <begin position="225"/>
        <end position="253"/>
    </location>
</feature>
<feature type="domain" description="G-protein coupled receptors family 1 profile" evidence="15">
    <location>
        <begin position="69"/>
        <end position="319"/>
    </location>
</feature>
<evidence type="ECO:0000256" key="10">
    <source>
        <dbReference type="ARBA" id="ARBA00023170"/>
    </source>
</evidence>
<evidence type="ECO:0000256" key="5">
    <source>
        <dbReference type="ARBA" id="ARBA00022725"/>
    </source>
</evidence>
<keyword evidence="4 13" id="KW-0812">Transmembrane</keyword>
<feature type="transmembrane region" description="Helical" evidence="14">
    <location>
        <begin position="302"/>
        <end position="321"/>
    </location>
</feature>
<evidence type="ECO:0000313" key="17">
    <source>
        <dbReference type="Proteomes" id="UP001591681"/>
    </source>
</evidence>
<protein>
    <recommendedName>
        <fullName evidence="14">Olfactory receptor</fullName>
    </recommendedName>
</protein>
<dbReference type="GO" id="GO:0004930">
    <property type="term" value="F:G protein-coupled receptor activity"/>
    <property type="evidence" value="ECO:0007669"/>
    <property type="project" value="UniProtKB-KW"/>
</dbReference>
<keyword evidence="5 14" id="KW-0552">Olfaction</keyword>
<dbReference type="EMBL" id="JBHFQA010000007">
    <property type="protein sequence ID" value="KAL2096695.1"/>
    <property type="molecule type" value="Genomic_DNA"/>
</dbReference>
<evidence type="ECO:0000256" key="2">
    <source>
        <dbReference type="ARBA" id="ARBA00022475"/>
    </source>
</evidence>
<dbReference type="SUPFAM" id="SSF81321">
    <property type="entry name" value="Family A G protein-coupled receptor-like"/>
    <property type="match status" value="1"/>
</dbReference>
<evidence type="ECO:0000256" key="11">
    <source>
        <dbReference type="ARBA" id="ARBA00023180"/>
    </source>
</evidence>
<keyword evidence="11" id="KW-0325">Glycoprotein</keyword>
<feature type="transmembrane region" description="Helical" evidence="14">
    <location>
        <begin position="167"/>
        <end position="190"/>
    </location>
</feature>
<keyword evidence="17" id="KW-1185">Reference proteome</keyword>
<evidence type="ECO:0000256" key="8">
    <source>
        <dbReference type="ARBA" id="ARBA00023136"/>
    </source>
</evidence>
<dbReference type="PANTHER" id="PTHR26451:SF881">
    <property type="entry name" value="ODORANT RECEPTOR-RELATED"/>
    <property type="match status" value="1"/>
</dbReference>
<keyword evidence="9" id="KW-1015">Disulfide bond</keyword>
<evidence type="ECO:0000256" key="13">
    <source>
        <dbReference type="RuleBase" id="RU000688"/>
    </source>
</evidence>
<feature type="transmembrane region" description="Helical" evidence="14">
    <location>
        <begin position="88"/>
        <end position="106"/>
    </location>
</feature>
<dbReference type="InterPro" id="IPR000725">
    <property type="entry name" value="Olfact_rcpt"/>
</dbReference>
<dbReference type="Pfam" id="PF13853">
    <property type="entry name" value="7tm_4"/>
    <property type="match status" value="1"/>
</dbReference>
<evidence type="ECO:0000256" key="12">
    <source>
        <dbReference type="ARBA" id="ARBA00023224"/>
    </source>
</evidence>
<comment type="subcellular location">
    <subcellularLocation>
        <location evidence="1 14">Cell membrane</location>
        <topology evidence="1 14">Multi-pass membrane protein</topology>
    </subcellularLocation>
</comment>
<dbReference type="PANTHER" id="PTHR26451">
    <property type="entry name" value="G_PROTEIN_RECEP_F1_2 DOMAIN-CONTAINING PROTEIN"/>
    <property type="match status" value="1"/>
</dbReference>
<keyword evidence="7 13" id="KW-0297">G-protein coupled receptor</keyword>
<dbReference type="GO" id="GO:0007608">
    <property type="term" value="P:sensory perception of smell"/>
    <property type="evidence" value="ECO:0007669"/>
    <property type="project" value="UniProtKB-KW"/>
</dbReference>
<dbReference type="PROSITE" id="PS50262">
    <property type="entry name" value="G_PROTEIN_RECEP_F1_2"/>
    <property type="match status" value="1"/>
</dbReference>
<evidence type="ECO:0000259" key="15">
    <source>
        <dbReference type="PROSITE" id="PS50262"/>
    </source>
</evidence>
<feature type="transmembrane region" description="Helical" evidence="14">
    <location>
        <begin position="265"/>
        <end position="290"/>
    </location>
</feature>
<dbReference type="Gene3D" id="1.20.1070.10">
    <property type="entry name" value="Rhodopsin 7-helix transmembrane proteins"/>
    <property type="match status" value="1"/>
</dbReference>
<keyword evidence="10 13" id="KW-0675">Receptor</keyword>
<evidence type="ECO:0000256" key="1">
    <source>
        <dbReference type="ARBA" id="ARBA00004651"/>
    </source>
</evidence>
<dbReference type="InterPro" id="IPR052921">
    <property type="entry name" value="GPCR1_Superfamily_Member"/>
</dbReference>
<evidence type="ECO:0000256" key="4">
    <source>
        <dbReference type="ARBA" id="ARBA00022692"/>
    </source>
</evidence>
<feature type="transmembrane region" description="Helical" evidence="14">
    <location>
        <begin position="126"/>
        <end position="146"/>
    </location>
</feature>
<dbReference type="InterPro" id="IPR017452">
    <property type="entry name" value="GPCR_Rhodpsn_7TM"/>
</dbReference>
<evidence type="ECO:0000256" key="6">
    <source>
        <dbReference type="ARBA" id="ARBA00022989"/>
    </source>
</evidence>
<keyword evidence="8 14" id="KW-0472">Membrane</keyword>
<dbReference type="PRINTS" id="PR00237">
    <property type="entry name" value="GPCRRHODOPSN"/>
</dbReference>
<dbReference type="GO" id="GO:0005886">
    <property type="term" value="C:plasma membrane"/>
    <property type="evidence" value="ECO:0007669"/>
    <property type="project" value="UniProtKB-SubCell"/>
</dbReference>
<sequence>MCLYFFLKKTLNVLKSCVLQVFLPLTMDNTVLNETFSFELKIASYDIHTSAVYPVFIIGMLIYLISVVSNLTILLLIATQKSLHKPMFYILFSLPLNDLVGITAVLPRVLVDIVTQEHAVYYPTCVIQAFLIHMFGGGTLFVLAAMSFDRYLAICKPLRYHSIMTPLTVAGIILLAWGTDFILILVLFLLQSRIRRCRNVIQNMYCSNFALLGLSCGEDTTINNIYGLFITAFMHIVTLLIQLFSYIQILLACILNRQSDAKSKALNTCLAQLIVYLLFQFITVFTITTYRFSNVPSTTRMTIGMMTFVISPFLNPFIYGMKTKDIRISFLQVLRKRKLST</sequence>
<evidence type="ECO:0000313" key="16">
    <source>
        <dbReference type="EMBL" id="KAL2096695.1"/>
    </source>
</evidence>
<evidence type="ECO:0000256" key="9">
    <source>
        <dbReference type="ARBA" id="ARBA00023157"/>
    </source>
</evidence>
<dbReference type="PRINTS" id="PR00245">
    <property type="entry name" value="OLFACTORYR"/>
</dbReference>
<keyword evidence="12 13" id="KW-0807">Transducer</keyword>